<sequence>MLNYKFNFDLFFQNNYFVYICTVIQFYMRTNIRNNK</sequence>
<accession>A0A8S5NYT9</accession>
<reference evidence="2" key="1">
    <citation type="journal article" date="2021" name="Proc. Natl. Acad. Sci. U.S.A.">
        <title>A Catalog of Tens of Thousands of Viruses from Human Metagenomes Reveals Hidden Associations with Chronic Diseases.</title>
        <authorList>
            <person name="Tisza M.J."/>
            <person name="Buck C.B."/>
        </authorList>
    </citation>
    <scope>NUCLEOTIDE SEQUENCE</scope>
    <source>
        <strain evidence="2">CtrCp2</strain>
    </source>
</reference>
<keyword evidence="1" id="KW-1133">Transmembrane helix</keyword>
<keyword evidence="1" id="KW-0812">Transmembrane</keyword>
<keyword evidence="1" id="KW-0472">Membrane</keyword>
<evidence type="ECO:0000313" key="2">
    <source>
        <dbReference type="EMBL" id="DAD99982.1"/>
    </source>
</evidence>
<feature type="transmembrane region" description="Helical" evidence="1">
    <location>
        <begin position="12"/>
        <end position="28"/>
    </location>
</feature>
<organism evidence="2">
    <name type="scientific">Myoviridae sp. ctrCp2</name>
    <dbReference type="NCBI Taxonomy" id="2825179"/>
    <lineage>
        <taxon>Viruses</taxon>
        <taxon>Duplodnaviria</taxon>
        <taxon>Heunggongvirae</taxon>
        <taxon>Uroviricota</taxon>
        <taxon>Caudoviricetes</taxon>
    </lineage>
</organism>
<name>A0A8S5NYT9_9CAUD</name>
<dbReference type="EMBL" id="BK015296">
    <property type="protein sequence ID" value="DAD99982.1"/>
    <property type="molecule type" value="Genomic_DNA"/>
</dbReference>
<evidence type="ECO:0000256" key="1">
    <source>
        <dbReference type="SAM" id="Phobius"/>
    </source>
</evidence>
<protein>
    <submittedName>
        <fullName evidence="2">Uncharacterized protein</fullName>
    </submittedName>
</protein>
<proteinExistence type="predicted"/>